<keyword evidence="3" id="KW-0813">Transport</keyword>
<feature type="transmembrane region" description="Helical" evidence="8">
    <location>
        <begin position="38"/>
        <end position="58"/>
    </location>
</feature>
<keyword evidence="10" id="KW-1185">Reference proteome</keyword>
<dbReference type="EMBL" id="JAHLQK010000004">
    <property type="protein sequence ID" value="MBU5677254.1"/>
    <property type="molecule type" value="Genomic_DNA"/>
</dbReference>
<evidence type="ECO:0000256" key="3">
    <source>
        <dbReference type="ARBA" id="ARBA00022448"/>
    </source>
</evidence>
<keyword evidence="5 8" id="KW-0812">Transmembrane</keyword>
<dbReference type="PANTHER" id="PTHR34975">
    <property type="entry name" value="SPORE GERMINATION PROTEIN A2"/>
    <property type="match status" value="1"/>
</dbReference>
<feature type="transmembrane region" description="Helical" evidence="8">
    <location>
        <begin position="114"/>
        <end position="132"/>
    </location>
</feature>
<reference evidence="9 10" key="1">
    <citation type="submission" date="2021-06" db="EMBL/GenBank/DDBJ databases">
        <authorList>
            <person name="Sun Q."/>
            <person name="Li D."/>
        </authorList>
    </citation>
    <scope>NUCLEOTIDE SEQUENCE [LARGE SCALE GENOMIC DNA]</scope>
    <source>
        <strain evidence="9 10">MSJ-5</strain>
    </source>
</reference>
<dbReference type="InterPro" id="IPR004761">
    <property type="entry name" value="Spore_GerAB"/>
</dbReference>
<sequence length="362" mass="40923">MIKEEKISLSELNLLIIGFVFGGLAVTSPAKAAYQNAWLAQILSWIGGFILVTIYLALAKLNPKKTLIQMLKEHFGKYLGSIIGILYIIFFIHFASLTMRIFGEYMVTVNFINTRTVFVICFVFLPITYALKNGIEIAARVNQIIIPIMIFIIALTILLSAKSFDYDNFLPFLEGGFLHVLKIGIRILSVSFGNMIVFLMIYPIVQQKKYIVKTTYLGVTIVGFVLLGTLLRDLLVLGPYMMSLQMFPPHVTLSLIPGAVIEPIVGINLLIGVGIKTVVFIYCTLLGITQIFNLEHYKLMLLPVVTLVISLSMWLHPNYPDLYRWVERNMVYYSLPFQVIIPCILLIISLIKNKTPSREEVS</sequence>
<feature type="transmembrane region" description="Helical" evidence="8">
    <location>
        <begin position="260"/>
        <end position="285"/>
    </location>
</feature>
<feature type="transmembrane region" description="Helical" evidence="8">
    <location>
        <begin position="78"/>
        <end position="102"/>
    </location>
</feature>
<feature type="transmembrane region" description="Helical" evidence="8">
    <location>
        <begin position="330"/>
        <end position="351"/>
    </location>
</feature>
<evidence type="ECO:0000256" key="8">
    <source>
        <dbReference type="SAM" id="Phobius"/>
    </source>
</evidence>
<comment type="subcellular location">
    <subcellularLocation>
        <location evidence="1">Membrane</location>
        <topology evidence="1">Multi-pass membrane protein</topology>
    </subcellularLocation>
</comment>
<comment type="caution">
    <text evidence="9">The sequence shown here is derived from an EMBL/GenBank/DDBJ whole genome shotgun (WGS) entry which is preliminary data.</text>
</comment>
<dbReference type="NCBIfam" id="TIGR00912">
    <property type="entry name" value="2A0309"/>
    <property type="match status" value="1"/>
</dbReference>
<accession>A0ABS6G4Z6</accession>
<feature type="transmembrane region" description="Helical" evidence="8">
    <location>
        <begin position="183"/>
        <end position="205"/>
    </location>
</feature>
<evidence type="ECO:0000256" key="5">
    <source>
        <dbReference type="ARBA" id="ARBA00022692"/>
    </source>
</evidence>
<feature type="transmembrane region" description="Helical" evidence="8">
    <location>
        <begin position="217"/>
        <end position="240"/>
    </location>
</feature>
<proteinExistence type="inferred from homology"/>
<gene>
    <name evidence="9" type="ORF">KQI88_12605</name>
</gene>
<evidence type="ECO:0000256" key="1">
    <source>
        <dbReference type="ARBA" id="ARBA00004141"/>
    </source>
</evidence>
<evidence type="ECO:0000256" key="6">
    <source>
        <dbReference type="ARBA" id="ARBA00022989"/>
    </source>
</evidence>
<dbReference type="Pfam" id="PF03845">
    <property type="entry name" value="Spore_permease"/>
    <property type="match status" value="1"/>
</dbReference>
<evidence type="ECO:0000313" key="9">
    <source>
        <dbReference type="EMBL" id="MBU5677254.1"/>
    </source>
</evidence>
<evidence type="ECO:0000256" key="4">
    <source>
        <dbReference type="ARBA" id="ARBA00022544"/>
    </source>
</evidence>
<feature type="transmembrane region" description="Helical" evidence="8">
    <location>
        <begin position="144"/>
        <end position="163"/>
    </location>
</feature>
<keyword evidence="4" id="KW-0309">Germination</keyword>
<protein>
    <submittedName>
        <fullName evidence="9">Spore germination protein</fullName>
    </submittedName>
</protein>
<keyword evidence="6 8" id="KW-1133">Transmembrane helix</keyword>
<organism evidence="9 10">
    <name type="scientific">Alkaliphilus flagellatus</name>
    <dbReference type="NCBI Taxonomy" id="2841507"/>
    <lineage>
        <taxon>Bacteria</taxon>
        <taxon>Bacillati</taxon>
        <taxon>Bacillota</taxon>
        <taxon>Clostridia</taxon>
        <taxon>Peptostreptococcales</taxon>
        <taxon>Natronincolaceae</taxon>
        <taxon>Alkaliphilus</taxon>
    </lineage>
</organism>
<dbReference type="PANTHER" id="PTHR34975:SF2">
    <property type="entry name" value="SPORE GERMINATION PROTEIN A2"/>
    <property type="match status" value="1"/>
</dbReference>
<feature type="transmembrane region" description="Helical" evidence="8">
    <location>
        <begin position="12"/>
        <end position="32"/>
    </location>
</feature>
<keyword evidence="7 8" id="KW-0472">Membrane</keyword>
<name>A0ABS6G4Z6_9FIRM</name>
<dbReference type="RefSeq" id="WP_216417834.1">
    <property type="nucleotide sequence ID" value="NZ_JAHLQK010000004.1"/>
</dbReference>
<evidence type="ECO:0000256" key="7">
    <source>
        <dbReference type="ARBA" id="ARBA00023136"/>
    </source>
</evidence>
<evidence type="ECO:0000256" key="2">
    <source>
        <dbReference type="ARBA" id="ARBA00007998"/>
    </source>
</evidence>
<comment type="similarity">
    <text evidence="2">Belongs to the amino acid-polyamine-organocation (APC) superfamily. Spore germination protein (SGP) (TC 2.A.3.9) family.</text>
</comment>
<feature type="transmembrane region" description="Helical" evidence="8">
    <location>
        <begin position="297"/>
        <end position="315"/>
    </location>
</feature>
<evidence type="ECO:0000313" key="10">
    <source>
        <dbReference type="Proteomes" id="UP000779508"/>
    </source>
</evidence>
<dbReference type="Proteomes" id="UP000779508">
    <property type="component" value="Unassembled WGS sequence"/>
</dbReference>